<evidence type="ECO:0000256" key="2">
    <source>
        <dbReference type="SAM" id="Phobius"/>
    </source>
</evidence>
<accession>A0ABT1C0D3</accession>
<evidence type="ECO:0000256" key="1">
    <source>
        <dbReference type="SAM" id="MobiDB-lite"/>
    </source>
</evidence>
<organism evidence="3 4">
    <name type="scientific">Mesorhizobium liriopis</name>
    <dbReference type="NCBI Taxonomy" id="2953882"/>
    <lineage>
        <taxon>Bacteria</taxon>
        <taxon>Pseudomonadati</taxon>
        <taxon>Pseudomonadota</taxon>
        <taxon>Alphaproteobacteria</taxon>
        <taxon>Hyphomicrobiales</taxon>
        <taxon>Phyllobacteriaceae</taxon>
        <taxon>Mesorhizobium</taxon>
    </lineage>
</organism>
<feature type="transmembrane region" description="Helical" evidence="2">
    <location>
        <begin position="141"/>
        <end position="162"/>
    </location>
</feature>
<gene>
    <name evidence="3" type="ORF">NGM99_00670</name>
</gene>
<evidence type="ECO:0008006" key="5">
    <source>
        <dbReference type="Google" id="ProtNLM"/>
    </source>
</evidence>
<name>A0ABT1C0D3_9HYPH</name>
<comment type="caution">
    <text evidence="3">The sequence shown here is derived from an EMBL/GenBank/DDBJ whole genome shotgun (WGS) entry which is preliminary data.</text>
</comment>
<sequence>MDPIEKAIRNAFEKGDARDRAFREKVYRSAFAALDKTLKNNPQVTVEKAIARRKALQTKITQIEAEFVAPPPPVAPSLDMSPSLDGVRPTQNTRPSPRAPQGGPRVEPGFDGIDNPSPVAERSGGFAVDPDMRREPRRRGWGGLLFFLLFLAILAGAGYWAYQNGIIRQLADQYLGSSATTTTTPETTDGQPIEPAPAQPSSSAPPALGEQSDESRNWINVFDPTDPATARATGGAAARGANDPAGPYLEARSNGADGTVVFDVGQGILDQLKGRSATFDIVARGAGGSGTQVSVDCDFGPLGDCGRKRYAITPDRADYLFEVTFPNETPRAGGTITINTDVSGGTGAVDIFEIRVAPAE</sequence>
<keyword evidence="2" id="KW-0472">Membrane</keyword>
<feature type="region of interest" description="Disordered" evidence="1">
    <location>
        <begin position="180"/>
        <end position="246"/>
    </location>
</feature>
<dbReference type="EMBL" id="JAMXQS010000001">
    <property type="protein sequence ID" value="MCO6048302.1"/>
    <property type="molecule type" value="Genomic_DNA"/>
</dbReference>
<evidence type="ECO:0000313" key="3">
    <source>
        <dbReference type="EMBL" id="MCO6048302.1"/>
    </source>
</evidence>
<dbReference type="RefSeq" id="WP_252815122.1">
    <property type="nucleotide sequence ID" value="NZ_JAMXQS010000001.1"/>
</dbReference>
<feature type="compositionally biased region" description="Low complexity" evidence="1">
    <location>
        <begin position="228"/>
        <end position="241"/>
    </location>
</feature>
<keyword evidence="2" id="KW-1133">Transmembrane helix</keyword>
<protein>
    <recommendedName>
        <fullName evidence="5">Biotin transporter BioY</fullName>
    </recommendedName>
</protein>
<feature type="region of interest" description="Disordered" evidence="1">
    <location>
        <begin position="71"/>
        <end position="134"/>
    </location>
</feature>
<dbReference type="Proteomes" id="UP001205906">
    <property type="component" value="Unassembled WGS sequence"/>
</dbReference>
<keyword evidence="4" id="KW-1185">Reference proteome</keyword>
<proteinExistence type="predicted"/>
<evidence type="ECO:0000313" key="4">
    <source>
        <dbReference type="Proteomes" id="UP001205906"/>
    </source>
</evidence>
<keyword evidence="2" id="KW-0812">Transmembrane</keyword>
<reference evidence="3 4" key="1">
    <citation type="submission" date="2022-06" db="EMBL/GenBank/DDBJ databases">
        <title>Mesorhizobium sp. strain RP14 Genome sequencing and assembly.</title>
        <authorList>
            <person name="Kim I."/>
        </authorList>
    </citation>
    <scope>NUCLEOTIDE SEQUENCE [LARGE SCALE GENOMIC DNA]</scope>
    <source>
        <strain evidence="4">RP14(2022)</strain>
    </source>
</reference>